<evidence type="ECO:0000313" key="3">
    <source>
        <dbReference type="Proteomes" id="UP001596241"/>
    </source>
</evidence>
<sequence length="284" mass="30028">MTFPHALPASVAVTAALSCLVLALTWRAALNLLDDRTIRRSYPRACAYRLGRGWTDPDTLAAERRRALAKLIAAAALLPALLLPPSRWTAGAALLGCGLAGACILWDKSPRYSNICLLVLLAVLALHHATIAIVGAPFPQLVGSTASFFAAQMYLVAGIRKIRSPRFMDGQVLMDNIASNAWQAATGSREFLPLPRLPQLATLLGTPAFHTVCRTAALATATIEITLGLGAIGLFPPTATLLMAVPTHLAFTAIGPRRIVVFSAASLGLLLLALPYPLLAIAGW</sequence>
<dbReference type="RefSeq" id="WP_345078180.1">
    <property type="nucleotide sequence ID" value="NZ_BAAAWG010000002.1"/>
</dbReference>
<accession>A0ABW1FSJ4</accession>
<feature type="transmembrane region" description="Helical" evidence="1">
    <location>
        <begin position="115"/>
        <end position="135"/>
    </location>
</feature>
<feature type="transmembrane region" description="Helical" evidence="1">
    <location>
        <begin position="89"/>
        <end position="106"/>
    </location>
</feature>
<feature type="transmembrane region" description="Helical" evidence="1">
    <location>
        <begin position="141"/>
        <end position="159"/>
    </location>
</feature>
<keyword evidence="1" id="KW-0812">Transmembrane</keyword>
<comment type="caution">
    <text evidence="2">The sequence shown here is derived from an EMBL/GenBank/DDBJ whole genome shotgun (WGS) entry which is preliminary data.</text>
</comment>
<evidence type="ECO:0000313" key="2">
    <source>
        <dbReference type="EMBL" id="MFC5895823.1"/>
    </source>
</evidence>
<evidence type="ECO:0000256" key="1">
    <source>
        <dbReference type="SAM" id="Phobius"/>
    </source>
</evidence>
<feature type="transmembrane region" description="Helical" evidence="1">
    <location>
        <begin position="6"/>
        <end position="30"/>
    </location>
</feature>
<dbReference type="EMBL" id="JBHSPW010000012">
    <property type="protein sequence ID" value="MFC5895823.1"/>
    <property type="molecule type" value="Genomic_DNA"/>
</dbReference>
<protein>
    <recommendedName>
        <fullName evidence="4">HTTM domain-containing protein</fullName>
    </recommendedName>
</protein>
<gene>
    <name evidence="2" type="ORF">ACFP3M_23795</name>
</gene>
<evidence type="ECO:0008006" key="4">
    <source>
        <dbReference type="Google" id="ProtNLM"/>
    </source>
</evidence>
<organism evidence="2 3">
    <name type="scientific">Streptomyces ramulosus</name>
    <dbReference type="NCBI Taxonomy" id="47762"/>
    <lineage>
        <taxon>Bacteria</taxon>
        <taxon>Bacillati</taxon>
        <taxon>Actinomycetota</taxon>
        <taxon>Actinomycetes</taxon>
        <taxon>Kitasatosporales</taxon>
        <taxon>Streptomycetaceae</taxon>
        <taxon>Streptomyces</taxon>
    </lineage>
</organism>
<keyword evidence="1" id="KW-1133">Transmembrane helix</keyword>
<name>A0ABW1FSJ4_9ACTN</name>
<proteinExistence type="predicted"/>
<keyword evidence="1" id="KW-0472">Membrane</keyword>
<keyword evidence="3" id="KW-1185">Reference proteome</keyword>
<dbReference type="Proteomes" id="UP001596241">
    <property type="component" value="Unassembled WGS sequence"/>
</dbReference>
<reference evidence="3" key="1">
    <citation type="journal article" date="2019" name="Int. J. Syst. Evol. Microbiol.">
        <title>The Global Catalogue of Microorganisms (GCM) 10K type strain sequencing project: providing services to taxonomists for standard genome sequencing and annotation.</title>
        <authorList>
            <consortium name="The Broad Institute Genomics Platform"/>
            <consortium name="The Broad Institute Genome Sequencing Center for Infectious Disease"/>
            <person name="Wu L."/>
            <person name="Ma J."/>
        </authorList>
    </citation>
    <scope>NUCLEOTIDE SEQUENCE [LARGE SCALE GENOMIC DNA]</scope>
    <source>
        <strain evidence="3">CGMCC 1.15809</strain>
    </source>
</reference>
<feature type="transmembrane region" description="Helical" evidence="1">
    <location>
        <begin position="259"/>
        <end position="282"/>
    </location>
</feature>